<gene>
    <name evidence="1" type="ORF">GPM918_LOCUS13199</name>
    <name evidence="2" type="ORF">SRO942_LOCUS13199</name>
</gene>
<dbReference type="Proteomes" id="UP000681722">
    <property type="component" value="Unassembled WGS sequence"/>
</dbReference>
<dbReference type="PANTHER" id="PTHR36197">
    <property type="entry name" value="LRAT DOMAIN-CONTAINING PROTEIN-RELATED"/>
    <property type="match status" value="1"/>
</dbReference>
<dbReference type="Proteomes" id="UP000663829">
    <property type="component" value="Unassembled WGS sequence"/>
</dbReference>
<reference evidence="1" key="1">
    <citation type="submission" date="2021-02" db="EMBL/GenBank/DDBJ databases">
        <authorList>
            <person name="Nowell W R."/>
        </authorList>
    </citation>
    <scope>NUCLEOTIDE SEQUENCE</scope>
</reference>
<sequence length="191" mass="22052">MISPKEFVDLTQAGSVYVVVHKPKKEGKEGEIEKKTHYGMAIDISGSSTETDFIATHYDLYVVSSTDHTTYVDPVFKIRKWDHYSLIRKVGQIPLIDIQVYRMPNRFAQEVEHQLISEVHDRICALNKSDKWSSTLNCQTFTRHCVEHFRFEFPQDIKIISDCMPTMMNLYLNGSLLTNKAIARSNEISSF</sequence>
<comment type="caution">
    <text evidence="1">The sequence shown here is derived from an EMBL/GenBank/DDBJ whole genome shotgun (WGS) entry which is preliminary data.</text>
</comment>
<name>A0A814FXN4_9BILA</name>
<organism evidence="1 3">
    <name type="scientific">Didymodactylos carnosus</name>
    <dbReference type="NCBI Taxonomy" id="1234261"/>
    <lineage>
        <taxon>Eukaryota</taxon>
        <taxon>Metazoa</taxon>
        <taxon>Spiralia</taxon>
        <taxon>Gnathifera</taxon>
        <taxon>Rotifera</taxon>
        <taxon>Eurotatoria</taxon>
        <taxon>Bdelloidea</taxon>
        <taxon>Philodinida</taxon>
        <taxon>Philodinidae</taxon>
        <taxon>Didymodactylos</taxon>
    </lineage>
</organism>
<dbReference type="AlphaFoldDB" id="A0A814FXN4"/>
<evidence type="ECO:0000313" key="1">
    <source>
        <dbReference type="EMBL" id="CAF0989911.1"/>
    </source>
</evidence>
<keyword evidence="3" id="KW-1185">Reference proteome</keyword>
<dbReference type="OrthoDB" id="9980383at2759"/>
<evidence type="ECO:0000313" key="2">
    <source>
        <dbReference type="EMBL" id="CAF3762005.1"/>
    </source>
</evidence>
<protein>
    <submittedName>
        <fullName evidence="1">Uncharacterized protein</fullName>
    </submittedName>
</protein>
<accession>A0A814FXN4</accession>
<dbReference type="PANTHER" id="PTHR36197:SF2">
    <property type="entry name" value="LRAT DOMAIN-CONTAINING PROTEIN-RELATED"/>
    <property type="match status" value="1"/>
</dbReference>
<evidence type="ECO:0000313" key="3">
    <source>
        <dbReference type="Proteomes" id="UP000663829"/>
    </source>
</evidence>
<dbReference type="EMBL" id="CAJNOQ010002997">
    <property type="protein sequence ID" value="CAF0989911.1"/>
    <property type="molecule type" value="Genomic_DNA"/>
</dbReference>
<proteinExistence type="predicted"/>
<dbReference type="EMBL" id="CAJOBC010002997">
    <property type="protein sequence ID" value="CAF3762005.1"/>
    <property type="molecule type" value="Genomic_DNA"/>
</dbReference>